<feature type="transmembrane region" description="Helical" evidence="9">
    <location>
        <begin position="328"/>
        <end position="350"/>
    </location>
</feature>
<comment type="caution">
    <text evidence="10">The sequence shown here is derived from an EMBL/GenBank/DDBJ whole genome shotgun (WGS) entry which is preliminary data.</text>
</comment>
<feature type="transmembrane region" description="Helical" evidence="9">
    <location>
        <begin position="193"/>
        <end position="210"/>
    </location>
</feature>
<dbReference type="OrthoDB" id="7818483at2"/>
<dbReference type="InterPro" id="IPR003445">
    <property type="entry name" value="Cat_transpt"/>
</dbReference>
<dbReference type="PANTHER" id="PTHR32024">
    <property type="entry name" value="TRK SYSTEM POTASSIUM UPTAKE PROTEIN TRKG-RELATED"/>
    <property type="match status" value="1"/>
</dbReference>
<evidence type="ECO:0000256" key="9">
    <source>
        <dbReference type="SAM" id="Phobius"/>
    </source>
</evidence>
<feature type="transmembrane region" description="Helical" evidence="9">
    <location>
        <begin position="298"/>
        <end position="316"/>
    </location>
</feature>
<keyword evidence="3" id="KW-0813">Transport</keyword>
<dbReference type="GO" id="GO:0030001">
    <property type="term" value="P:metal ion transport"/>
    <property type="evidence" value="ECO:0007669"/>
    <property type="project" value="UniProtKB-ARBA"/>
</dbReference>
<keyword evidence="4" id="KW-1003">Cell membrane</keyword>
<feature type="transmembrane region" description="Helical" evidence="9">
    <location>
        <begin position="370"/>
        <end position="397"/>
    </location>
</feature>
<feature type="transmembrane region" description="Helical" evidence="9">
    <location>
        <begin position="135"/>
        <end position="154"/>
    </location>
</feature>
<evidence type="ECO:0000256" key="2">
    <source>
        <dbReference type="ARBA" id="ARBA00009137"/>
    </source>
</evidence>
<evidence type="ECO:0000256" key="6">
    <source>
        <dbReference type="ARBA" id="ARBA00022989"/>
    </source>
</evidence>
<dbReference type="Proteomes" id="UP000248012">
    <property type="component" value="Unassembled WGS sequence"/>
</dbReference>
<feature type="transmembrane region" description="Helical" evidence="9">
    <location>
        <begin position="259"/>
        <end position="278"/>
    </location>
</feature>
<proteinExistence type="inferred from homology"/>
<gene>
    <name evidence="10" type="ORF">DI396_04920</name>
</gene>
<evidence type="ECO:0000256" key="5">
    <source>
        <dbReference type="ARBA" id="ARBA00022692"/>
    </source>
</evidence>
<reference evidence="10 11" key="1">
    <citation type="submission" date="2018-05" db="EMBL/GenBank/DDBJ databases">
        <title>Oceanovita maritima gen. nov., sp. nov., a marine bacterium in the family Rhodobacteraceae isolated from surface seawater of Lundu port Xiamen, China.</title>
        <authorList>
            <person name="Hetharua B.H."/>
            <person name="Min D."/>
            <person name="Liao H."/>
            <person name="Tian Y."/>
        </authorList>
    </citation>
    <scope>NUCLEOTIDE SEQUENCE [LARGE SCALE GENOMIC DNA]</scope>
    <source>
        <strain evidence="10 11">FSX-11</strain>
    </source>
</reference>
<dbReference type="Pfam" id="PF02386">
    <property type="entry name" value="TrkH"/>
    <property type="match status" value="1"/>
</dbReference>
<comment type="subcellular location">
    <subcellularLocation>
        <location evidence="1">Cell membrane</location>
        <topology evidence="1">Multi-pass membrane protein</topology>
    </subcellularLocation>
</comment>
<feature type="transmembrane region" description="Helical" evidence="9">
    <location>
        <begin position="39"/>
        <end position="60"/>
    </location>
</feature>
<evidence type="ECO:0000313" key="10">
    <source>
        <dbReference type="EMBL" id="PYC48338.1"/>
    </source>
</evidence>
<feature type="transmembrane region" description="Helical" evidence="9">
    <location>
        <begin position="489"/>
        <end position="514"/>
    </location>
</feature>
<keyword evidence="8 9" id="KW-0472">Membrane</keyword>
<comment type="similarity">
    <text evidence="2">Belongs to the TrkH potassium transport family.</text>
</comment>
<protein>
    <submittedName>
        <fullName evidence="10">Potassium transporter TrkH</fullName>
    </submittedName>
</protein>
<evidence type="ECO:0000256" key="1">
    <source>
        <dbReference type="ARBA" id="ARBA00004651"/>
    </source>
</evidence>
<keyword evidence="6 9" id="KW-1133">Transmembrane helix</keyword>
<feature type="transmembrane region" description="Helical" evidence="9">
    <location>
        <begin position="72"/>
        <end position="90"/>
    </location>
</feature>
<name>A0A2V4MVK0_9RHOB</name>
<dbReference type="GO" id="GO:0008324">
    <property type="term" value="F:monoatomic cation transmembrane transporter activity"/>
    <property type="evidence" value="ECO:0007669"/>
    <property type="project" value="InterPro"/>
</dbReference>
<evidence type="ECO:0000313" key="11">
    <source>
        <dbReference type="Proteomes" id="UP000248012"/>
    </source>
</evidence>
<keyword evidence="7" id="KW-0406">Ion transport</keyword>
<dbReference type="PANTHER" id="PTHR32024:SF2">
    <property type="entry name" value="TRK SYSTEM POTASSIUM UPTAKE PROTEIN TRKG-RELATED"/>
    <property type="match status" value="1"/>
</dbReference>
<evidence type="ECO:0000256" key="8">
    <source>
        <dbReference type="ARBA" id="ARBA00023136"/>
    </source>
</evidence>
<feature type="transmembrane region" description="Helical" evidence="9">
    <location>
        <begin position="459"/>
        <end position="477"/>
    </location>
</feature>
<dbReference type="RefSeq" id="WP_110795072.1">
    <property type="nucleotide sequence ID" value="NZ_KZ826482.1"/>
</dbReference>
<keyword evidence="5 9" id="KW-0812">Transmembrane</keyword>
<organism evidence="10 11">
    <name type="scientific">Litorivita pollutaquae</name>
    <dbReference type="NCBI Taxonomy" id="2200892"/>
    <lineage>
        <taxon>Bacteria</taxon>
        <taxon>Pseudomonadati</taxon>
        <taxon>Pseudomonadota</taxon>
        <taxon>Alphaproteobacteria</taxon>
        <taxon>Rhodobacterales</taxon>
        <taxon>Paracoccaceae</taxon>
        <taxon>Litorivita</taxon>
    </lineage>
</organism>
<keyword evidence="11" id="KW-1185">Reference proteome</keyword>
<evidence type="ECO:0000256" key="4">
    <source>
        <dbReference type="ARBA" id="ARBA00022475"/>
    </source>
</evidence>
<feature type="transmembrane region" description="Helical" evidence="9">
    <location>
        <begin position="429"/>
        <end position="453"/>
    </location>
</feature>
<dbReference type="EMBL" id="QFVT01000003">
    <property type="protein sequence ID" value="PYC48338.1"/>
    <property type="molecule type" value="Genomic_DNA"/>
</dbReference>
<evidence type="ECO:0000256" key="7">
    <source>
        <dbReference type="ARBA" id="ARBA00023065"/>
    </source>
</evidence>
<sequence>MQRLVQLPLFLLLTAIAAAAMYAPAIYGLRLGEHAQARAFFYAGTLGLTASVLIAISLSGRRRRTSGGVGNLLALLAAYLLLPVFLAVPFHDALNTTSFMNAYFEMVSSLTTTGATLFPDAERLPAALHLWRAEVGWLGGFLIWVVAAAVLAPLNLGGFEVTSFAEPGQGDTAADRQDGADPALRLLRSAAQLLPIYVGLTLVLWILLMVTGDRAFVALCHAMSTMATSGISPVGGLAPGAMGDAGTPASLGLGTSSGIAGEMVIFLFLLFALSRLTFSSDSATGQRQSLRHDPEFRIGILLVLGVPLLLFARHFIASFELDDGMGALAALHALWGGVFTVLSFLSTTGFVSADWSTAQDWSGLSTTGLILMGLALVGGGVATTAGGVKLLRVYALYLNGLREMEKLVHPHSVGGAGAHSRRIRRNGAFVAWIFFMLFAVSLSLVIVVLAGFGADFEQATVLAIAALSTTGPLISIASDVPIVLVDMSVGAKLVLCAAMVLGRLETLAIVALAAPSVWRN</sequence>
<evidence type="ECO:0000256" key="3">
    <source>
        <dbReference type="ARBA" id="ARBA00022448"/>
    </source>
</evidence>
<feature type="transmembrane region" description="Helical" evidence="9">
    <location>
        <begin position="216"/>
        <end position="238"/>
    </location>
</feature>
<dbReference type="GO" id="GO:0005886">
    <property type="term" value="C:plasma membrane"/>
    <property type="evidence" value="ECO:0007669"/>
    <property type="project" value="UniProtKB-SubCell"/>
</dbReference>
<dbReference type="AlphaFoldDB" id="A0A2V4MVK0"/>
<accession>A0A2V4MVK0</accession>